<evidence type="ECO:0000313" key="2">
    <source>
        <dbReference type="EMBL" id="NJP98892.1"/>
    </source>
</evidence>
<protein>
    <recommendedName>
        <fullName evidence="4">Secreted protein</fullName>
    </recommendedName>
</protein>
<evidence type="ECO:0000313" key="3">
    <source>
        <dbReference type="Proteomes" id="UP000696294"/>
    </source>
</evidence>
<evidence type="ECO:0000256" key="1">
    <source>
        <dbReference type="SAM" id="SignalP"/>
    </source>
</evidence>
<dbReference type="RefSeq" id="WP_168022177.1">
    <property type="nucleotide sequence ID" value="NZ_JAATEP010000121.1"/>
</dbReference>
<comment type="caution">
    <text evidence="2">The sequence shown here is derived from an EMBL/GenBank/DDBJ whole genome shotgun (WGS) entry which is preliminary data.</text>
</comment>
<accession>A0ABX1BRN0</accession>
<proteinExistence type="predicted"/>
<feature type="signal peptide" evidence="1">
    <location>
        <begin position="1"/>
        <end position="32"/>
    </location>
</feature>
<evidence type="ECO:0008006" key="4">
    <source>
        <dbReference type="Google" id="ProtNLM"/>
    </source>
</evidence>
<gene>
    <name evidence="2" type="ORF">HCN51_57365</name>
</gene>
<sequence>MSRTSRTVAIAAAAATALTAAALALTAAPAHADEWGDCQPTARGYTCHTLREASIGTCIREGGKVPDGITLDGIRGGETYRCAGGQHNGVKLDPDELKALVENPESVYNMWQLLNKPIGIG</sequence>
<name>A0ABX1BRN0_9ACTN</name>
<keyword evidence="3" id="KW-1185">Reference proteome</keyword>
<feature type="chain" id="PRO_5046836035" description="Secreted protein" evidence="1">
    <location>
        <begin position="33"/>
        <end position="121"/>
    </location>
</feature>
<keyword evidence="1" id="KW-0732">Signal</keyword>
<dbReference type="EMBL" id="JAATEP010000121">
    <property type="protein sequence ID" value="NJP98892.1"/>
    <property type="molecule type" value="Genomic_DNA"/>
</dbReference>
<organism evidence="2 3">
    <name type="scientific">Nonomuraea composti</name>
    <dbReference type="NCBI Taxonomy" id="2720023"/>
    <lineage>
        <taxon>Bacteria</taxon>
        <taxon>Bacillati</taxon>
        <taxon>Actinomycetota</taxon>
        <taxon>Actinomycetes</taxon>
        <taxon>Streptosporangiales</taxon>
        <taxon>Streptosporangiaceae</taxon>
        <taxon>Nonomuraea</taxon>
    </lineage>
</organism>
<dbReference type="InterPro" id="IPR006311">
    <property type="entry name" value="TAT_signal"/>
</dbReference>
<dbReference type="Proteomes" id="UP000696294">
    <property type="component" value="Unassembled WGS sequence"/>
</dbReference>
<reference evidence="2 3" key="1">
    <citation type="submission" date="2020-03" db="EMBL/GenBank/DDBJ databases">
        <title>WGS of actinomycetes isolated from Thailand.</title>
        <authorList>
            <person name="Thawai C."/>
        </authorList>
    </citation>
    <scope>NUCLEOTIDE SEQUENCE [LARGE SCALE GENOMIC DNA]</scope>
    <source>
        <strain evidence="2 3">FMUSA5-5</strain>
    </source>
</reference>
<dbReference type="PROSITE" id="PS51318">
    <property type="entry name" value="TAT"/>
    <property type="match status" value="1"/>
</dbReference>